<protein>
    <submittedName>
        <fullName evidence="1">Uncharacterized protein</fullName>
    </submittedName>
</protein>
<accession>A0ABW5S685</accession>
<reference evidence="2" key="1">
    <citation type="journal article" date="2019" name="Int. J. Syst. Evol. Microbiol.">
        <title>The Global Catalogue of Microorganisms (GCM) 10K type strain sequencing project: providing services to taxonomists for standard genome sequencing and annotation.</title>
        <authorList>
            <consortium name="The Broad Institute Genomics Platform"/>
            <consortium name="The Broad Institute Genome Sequencing Center for Infectious Disease"/>
            <person name="Wu L."/>
            <person name="Ma J."/>
        </authorList>
    </citation>
    <scope>NUCLEOTIDE SEQUENCE [LARGE SCALE GENOMIC DNA]</scope>
    <source>
        <strain evidence="2">TISTR 2466</strain>
    </source>
</reference>
<gene>
    <name evidence="1" type="ORF">ACFSUE_16270</name>
</gene>
<sequence length="196" mass="22352">MSFVSIIATDKWISAVSDSNLLEVSEKGDMKRCLGNKPSFTRISKRQFIACTGSAALLNRIKHNMPFKFQPYVVNEALLSELEQEVKKFSTERQDVLLVIADLAEKSICRMISNRKDDDWVSIVPERGRAGTLFLAGKEIDEQKIKFIYEECNRMLGSKQRDLKNVIIVQKKLNRLAMKFDSSIGSRVFQLTIKAD</sequence>
<dbReference type="EMBL" id="JBHUMQ010000039">
    <property type="protein sequence ID" value="MFD2695163.1"/>
    <property type="molecule type" value="Genomic_DNA"/>
</dbReference>
<keyword evidence="2" id="KW-1185">Reference proteome</keyword>
<evidence type="ECO:0000313" key="1">
    <source>
        <dbReference type="EMBL" id="MFD2695163.1"/>
    </source>
</evidence>
<name>A0ABW5S685_9BACL</name>
<comment type="caution">
    <text evidence="1">The sequence shown here is derived from an EMBL/GenBank/DDBJ whole genome shotgun (WGS) entry which is preliminary data.</text>
</comment>
<evidence type="ECO:0000313" key="2">
    <source>
        <dbReference type="Proteomes" id="UP001597399"/>
    </source>
</evidence>
<dbReference type="RefSeq" id="WP_253060780.1">
    <property type="nucleotide sequence ID" value="NZ_JAMXWM010000007.1"/>
</dbReference>
<dbReference type="Proteomes" id="UP001597399">
    <property type="component" value="Unassembled WGS sequence"/>
</dbReference>
<proteinExistence type="predicted"/>
<organism evidence="1 2">
    <name type="scientific">Sporolactobacillus shoreicorticis</name>
    <dbReference type="NCBI Taxonomy" id="1923877"/>
    <lineage>
        <taxon>Bacteria</taxon>
        <taxon>Bacillati</taxon>
        <taxon>Bacillota</taxon>
        <taxon>Bacilli</taxon>
        <taxon>Bacillales</taxon>
        <taxon>Sporolactobacillaceae</taxon>
        <taxon>Sporolactobacillus</taxon>
    </lineage>
</organism>